<evidence type="ECO:0000256" key="2">
    <source>
        <dbReference type="ARBA" id="ARBA00022475"/>
    </source>
</evidence>
<keyword evidence="10" id="KW-1185">Reference proteome</keyword>
<dbReference type="InterPro" id="IPR011701">
    <property type="entry name" value="MFS"/>
</dbReference>
<dbReference type="GO" id="GO:0022857">
    <property type="term" value="F:transmembrane transporter activity"/>
    <property type="evidence" value="ECO:0007669"/>
    <property type="project" value="InterPro"/>
</dbReference>
<dbReference type="Gene3D" id="1.20.1250.20">
    <property type="entry name" value="MFS general substrate transporter like domains"/>
    <property type="match status" value="2"/>
</dbReference>
<dbReference type="PANTHER" id="PTHR43124:SF3">
    <property type="entry name" value="CHLORAMPHENICOL EFFLUX PUMP RV0191"/>
    <property type="match status" value="1"/>
</dbReference>
<dbReference type="InterPro" id="IPR020846">
    <property type="entry name" value="MFS_dom"/>
</dbReference>
<keyword evidence="3 7" id="KW-0812">Transmembrane</keyword>
<dbReference type="KEGG" id="cuo:CUROG_08350"/>
<proteinExistence type="predicted"/>
<feature type="transmembrane region" description="Helical" evidence="7">
    <location>
        <begin position="231"/>
        <end position="254"/>
    </location>
</feature>
<evidence type="ECO:0000313" key="10">
    <source>
        <dbReference type="Proteomes" id="UP000326711"/>
    </source>
</evidence>
<comment type="subcellular location">
    <subcellularLocation>
        <location evidence="1">Cell membrane</location>
        <topology evidence="1">Multi-pass membrane protein</topology>
    </subcellularLocation>
</comment>
<evidence type="ECO:0000256" key="3">
    <source>
        <dbReference type="ARBA" id="ARBA00022692"/>
    </source>
</evidence>
<feature type="transmembrane region" description="Helical" evidence="7">
    <location>
        <begin position="269"/>
        <end position="290"/>
    </location>
</feature>
<feature type="compositionally biased region" description="Polar residues" evidence="6">
    <location>
        <begin position="1"/>
        <end position="10"/>
    </location>
</feature>
<feature type="transmembrane region" description="Helical" evidence="7">
    <location>
        <begin position="74"/>
        <end position="95"/>
    </location>
</feature>
<feature type="transmembrane region" description="Helical" evidence="7">
    <location>
        <begin position="389"/>
        <end position="409"/>
    </location>
</feature>
<evidence type="ECO:0000256" key="6">
    <source>
        <dbReference type="SAM" id="MobiDB-lite"/>
    </source>
</evidence>
<evidence type="ECO:0000256" key="1">
    <source>
        <dbReference type="ARBA" id="ARBA00004651"/>
    </source>
</evidence>
<evidence type="ECO:0000256" key="5">
    <source>
        <dbReference type="ARBA" id="ARBA00023136"/>
    </source>
</evidence>
<feature type="transmembrane region" description="Helical" evidence="7">
    <location>
        <begin position="127"/>
        <end position="148"/>
    </location>
</feature>
<reference evidence="10" key="1">
    <citation type="submission" date="2019-10" db="EMBL/GenBank/DDBJ databases">
        <title>Complete genome sequence of Corynebacterium urogenitalis DSM 108747, isolated from the genital tract of a cow.</title>
        <authorList>
            <person name="Ruckert C."/>
            <person name="Ballas P."/>
            <person name="Wagener K."/>
            <person name="Drillich M."/>
            <person name="Kaempfer P."/>
            <person name="Busse H.-J."/>
            <person name="Ehling-Schulz M."/>
        </authorList>
    </citation>
    <scope>NUCLEOTIDE SEQUENCE [LARGE SCALE GENOMIC DNA]</scope>
    <source>
        <strain evidence="10">LMM 1652</strain>
    </source>
</reference>
<protein>
    <submittedName>
        <fullName evidence="9">Inner membrane transport protein YdhP</fullName>
    </submittedName>
</protein>
<dbReference type="EMBL" id="CP045032">
    <property type="protein sequence ID" value="QFQ03018.1"/>
    <property type="molecule type" value="Genomic_DNA"/>
</dbReference>
<keyword evidence="2" id="KW-1003">Cell membrane</keyword>
<accession>A0A5J6Z7L9</accession>
<feature type="region of interest" description="Disordered" evidence="6">
    <location>
        <begin position="1"/>
        <end position="21"/>
    </location>
</feature>
<feature type="transmembrane region" description="Helical" evidence="7">
    <location>
        <begin position="362"/>
        <end position="383"/>
    </location>
</feature>
<feature type="transmembrane region" description="Helical" evidence="7">
    <location>
        <begin position="160"/>
        <end position="182"/>
    </location>
</feature>
<dbReference type="InterPro" id="IPR050189">
    <property type="entry name" value="MFS_Efflux_Transporters"/>
</dbReference>
<feature type="transmembrane region" description="Helical" evidence="7">
    <location>
        <begin position="321"/>
        <end position="341"/>
    </location>
</feature>
<dbReference type="PANTHER" id="PTHR43124">
    <property type="entry name" value="PURINE EFFLUX PUMP PBUE"/>
    <property type="match status" value="1"/>
</dbReference>
<dbReference type="AlphaFoldDB" id="A0A5J6Z7L9"/>
<evidence type="ECO:0000313" key="9">
    <source>
        <dbReference type="EMBL" id="QFQ03018.1"/>
    </source>
</evidence>
<feature type="transmembrane region" description="Helical" evidence="7">
    <location>
        <begin position="188"/>
        <end position="210"/>
    </location>
</feature>
<evidence type="ECO:0000256" key="7">
    <source>
        <dbReference type="SAM" id="Phobius"/>
    </source>
</evidence>
<dbReference type="GO" id="GO:0005886">
    <property type="term" value="C:plasma membrane"/>
    <property type="evidence" value="ECO:0007669"/>
    <property type="project" value="UniProtKB-SubCell"/>
</dbReference>
<feature type="transmembrane region" description="Helical" evidence="7">
    <location>
        <begin position="38"/>
        <end position="62"/>
    </location>
</feature>
<dbReference type="SUPFAM" id="SSF103473">
    <property type="entry name" value="MFS general substrate transporter"/>
    <property type="match status" value="1"/>
</dbReference>
<evidence type="ECO:0000256" key="4">
    <source>
        <dbReference type="ARBA" id="ARBA00022989"/>
    </source>
</evidence>
<gene>
    <name evidence="9" type="primary">ydhP</name>
    <name evidence="9" type="ORF">CUROG_08350</name>
</gene>
<keyword evidence="4 7" id="KW-1133">Transmembrane helix</keyword>
<evidence type="ECO:0000259" key="8">
    <source>
        <dbReference type="PROSITE" id="PS50850"/>
    </source>
</evidence>
<feature type="transmembrane region" description="Helical" evidence="7">
    <location>
        <begin position="297"/>
        <end position="315"/>
    </location>
</feature>
<feature type="transmembrane region" description="Helical" evidence="7">
    <location>
        <begin position="102"/>
        <end position="121"/>
    </location>
</feature>
<organism evidence="9 10">
    <name type="scientific">Corynebacterium urogenitale</name>
    <dbReference type="NCBI Taxonomy" id="2487892"/>
    <lineage>
        <taxon>Bacteria</taxon>
        <taxon>Bacillati</taxon>
        <taxon>Actinomycetota</taxon>
        <taxon>Actinomycetes</taxon>
        <taxon>Mycobacteriales</taxon>
        <taxon>Corynebacteriaceae</taxon>
        <taxon>Corynebacterium</taxon>
    </lineage>
</organism>
<dbReference type="Proteomes" id="UP000326711">
    <property type="component" value="Chromosome"/>
</dbReference>
<dbReference type="InterPro" id="IPR036259">
    <property type="entry name" value="MFS_trans_sf"/>
</dbReference>
<feature type="domain" description="Major facilitator superfamily (MFS) profile" evidence="8">
    <location>
        <begin position="36"/>
        <end position="414"/>
    </location>
</feature>
<sequence length="431" mass="45610">MSEETNPSHSNDSRQRLHRRALPCQTEITHRRRVITMVAMALGGFGIGTTEFVAMGLLNLIAEDFHIPEDQAGHIISAYALGVVVGAPLITTLTGSIPRRRLALLLMAAFTIGNGLSVFAHNYELLVLSRFIGGFPHGAYFSVTALIAASLAPQGKRGKYVALSGLGLSIATVAGVPAAQWLGATFGWNAAFMLVAAVGLVTVCALWFTLPHMTLMPKTKPLTELGALINSQVLFTLGIGTVGFGGMFAVYTYISFTLTENAGFSPEMIWLPLMVYGIGMVFGTYIGGVFADRNLEYTIVGVLVTLIFVLSAFYFTSHIAWLGILNFGTIGFMGSMLVPSLQTRLMDVAGEAQTLAAALNHSALNMANAAGAAVGGAVIAAGYGYSTPALAGAVMALCGALLWIPAFLLRRRQQAAAKAQRLTDQRTVSPS</sequence>
<name>A0A5J6Z7L9_9CORY</name>
<keyword evidence="5 7" id="KW-0472">Membrane</keyword>
<dbReference type="CDD" id="cd17324">
    <property type="entry name" value="MFS_NepI_like"/>
    <property type="match status" value="1"/>
</dbReference>
<dbReference type="PROSITE" id="PS50850">
    <property type="entry name" value="MFS"/>
    <property type="match status" value="1"/>
</dbReference>
<dbReference type="Pfam" id="PF07690">
    <property type="entry name" value="MFS_1"/>
    <property type="match status" value="1"/>
</dbReference>